<feature type="chain" id="PRO_5013388660" evidence="15">
    <location>
        <begin position="31"/>
        <end position="342"/>
    </location>
</feature>
<keyword evidence="4" id="KW-0813">Transport</keyword>
<dbReference type="PANTHER" id="PTHR30074:SF6">
    <property type="entry name" value="FORMATE DEHYDROGENASE GAMMA SUBUNIT"/>
    <property type="match status" value="1"/>
</dbReference>
<feature type="compositionally biased region" description="Basic and acidic residues" evidence="13">
    <location>
        <begin position="320"/>
        <end position="332"/>
    </location>
</feature>
<dbReference type="AlphaFoldDB" id="A0A1V8RLB8"/>
<name>A0A1V8RLB8_9HYPH</name>
<protein>
    <submittedName>
        <fullName evidence="17">Formate dehydrogenase subunit gamma</fullName>
    </submittedName>
</protein>
<dbReference type="RefSeq" id="WP_080921144.1">
    <property type="nucleotide sequence ID" value="NZ_MDET01000045.1"/>
</dbReference>
<evidence type="ECO:0000256" key="5">
    <source>
        <dbReference type="ARBA" id="ARBA00022475"/>
    </source>
</evidence>
<dbReference type="GO" id="GO:0008863">
    <property type="term" value="F:formate dehydrogenase (NAD+) activity"/>
    <property type="evidence" value="ECO:0007669"/>
    <property type="project" value="InterPro"/>
</dbReference>
<reference evidence="17 18" key="1">
    <citation type="journal article" date="2016" name="Int. J. Syst. Evol. Microbiol.">
        <title>Pseudaminobacter manganicus sp. nov., isolated from sludge of a manganese mine.</title>
        <authorList>
            <person name="Li J."/>
            <person name="Huang J."/>
            <person name="Liao S."/>
            <person name="Wang G."/>
        </authorList>
    </citation>
    <scope>NUCLEOTIDE SEQUENCE [LARGE SCALE GENOMIC DNA]</scope>
    <source>
        <strain evidence="17 18">JH-7</strain>
    </source>
</reference>
<feature type="transmembrane region" description="Helical" evidence="14">
    <location>
        <begin position="234"/>
        <end position="258"/>
    </location>
</feature>
<evidence type="ECO:0000256" key="4">
    <source>
        <dbReference type="ARBA" id="ARBA00022448"/>
    </source>
</evidence>
<evidence type="ECO:0000256" key="9">
    <source>
        <dbReference type="ARBA" id="ARBA00022982"/>
    </source>
</evidence>
<evidence type="ECO:0000313" key="17">
    <source>
        <dbReference type="EMBL" id="OQM73903.1"/>
    </source>
</evidence>
<keyword evidence="9" id="KW-0249">Electron transport</keyword>
<keyword evidence="5" id="KW-1003">Cell membrane</keyword>
<evidence type="ECO:0000313" key="18">
    <source>
        <dbReference type="Proteomes" id="UP000191905"/>
    </source>
</evidence>
<dbReference type="SUPFAM" id="SSF81342">
    <property type="entry name" value="Transmembrane di-heme cytochromes"/>
    <property type="match status" value="1"/>
</dbReference>
<comment type="caution">
    <text evidence="17">The sequence shown here is derived from an EMBL/GenBank/DDBJ whole genome shotgun (WGS) entry which is preliminary data.</text>
</comment>
<keyword evidence="12 14" id="KW-0472">Membrane</keyword>
<evidence type="ECO:0000256" key="11">
    <source>
        <dbReference type="ARBA" id="ARBA00023004"/>
    </source>
</evidence>
<dbReference type="InterPro" id="IPR051817">
    <property type="entry name" value="FDH_cytochrome_b556_subunit"/>
</dbReference>
<keyword evidence="10 14" id="KW-1133">Transmembrane helix</keyword>
<keyword evidence="7 14" id="KW-0812">Transmembrane</keyword>
<dbReference type="GO" id="GO:0036397">
    <property type="term" value="F:formate dehydrogenase (quinone) activity"/>
    <property type="evidence" value="ECO:0007669"/>
    <property type="project" value="TreeGrafter"/>
</dbReference>
<dbReference type="STRING" id="1873176.BFN67_06090"/>
<evidence type="ECO:0000256" key="8">
    <source>
        <dbReference type="ARBA" id="ARBA00022723"/>
    </source>
</evidence>
<accession>A0A1V8RLB8</accession>
<evidence type="ECO:0000256" key="15">
    <source>
        <dbReference type="SAM" id="SignalP"/>
    </source>
</evidence>
<comment type="subcellular location">
    <subcellularLocation>
        <location evidence="2">Cell membrane</location>
        <topology evidence="2">Multi-pass membrane protein</topology>
    </subcellularLocation>
</comment>
<feature type="transmembrane region" description="Helical" evidence="14">
    <location>
        <begin position="178"/>
        <end position="196"/>
    </location>
</feature>
<evidence type="ECO:0000256" key="6">
    <source>
        <dbReference type="ARBA" id="ARBA00022617"/>
    </source>
</evidence>
<evidence type="ECO:0000256" key="3">
    <source>
        <dbReference type="ARBA" id="ARBA00010747"/>
    </source>
</evidence>
<dbReference type="InterPro" id="IPR016174">
    <property type="entry name" value="Di-haem_cyt_TM"/>
</dbReference>
<evidence type="ECO:0000259" key="16">
    <source>
        <dbReference type="Pfam" id="PF01292"/>
    </source>
</evidence>
<keyword evidence="15" id="KW-0732">Signal</keyword>
<dbReference type="Proteomes" id="UP000191905">
    <property type="component" value="Unassembled WGS sequence"/>
</dbReference>
<feature type="transmembrane region" description="Helical" evidence="14">
    <location>
        <begin position="85"/>
        <end position="106"/>
    </location>
</feature>
<feature type="transmembrane region" description="Helical" evidence="14">
    <location>
        <begin position="270"/>
        <end position="289"/>
    </location>
</feature>
<keyword evidence="18" id="KW-1185">Reference proteome</keyword>
<feature type="domain" description="Cytochrome b561 bacterial/Ni-hydrogenase" evidence="16">
    <location>
        <begin position="123"/>
        <end position="301"/>
    </location>
</feature>
<evidence type="ECO:0000256" key="14">
    <source>
        <dbReference type="SAM" id="Phobius"/>
    </source>
</evidence>
<keyword evidence="11" id="KW-0408">Iron</keyword>
<dbReference type="GO" id="GO:0022904">
    <property type="term" value="P:respiratory electron transport chain"/>
    <property type="evidence" value="ECO:0007669"/>
    <property type="project" value="InterPro"/>
</dbReference>
<comment type="similarity">
    <text evidence="3">Belongs to the formate dehydrogenase gamma subunit family.</text>
</comment>
<evidence type="ECO:0000256" key="10">
    <source>
        <dbReference type="ARBA" id="ARBA00022989"/>
    </source>
</evidence>
<dbReference type="GO" id="GO:0015944">
    <property type="term" value="P:formate oxidation"/>
    <property type="evidence" value="ECO:0007669"/>
    <property type="project" value="TreeGrafter"/>
</dbReference>
<keyword evidence="8" id="KW-0479">Metal-binding</keyword>
<gene>
    <name evidence="17" type="ORF">BFN67_06090</name>
</gene>
<dbReference type="EMBL" id="MDET01000045">
    <property type="protein sequence ID" value="OQM73903.1"/>
    <property type="molecule type" value="Genomic_DNA"/>
</dbReference>
<evidence type="ECO:0000256" key="1">
    <source>
        <dbReference type="ARBA" id="ARBA00001971"/>
    </source>
</evidence>
<dbReference type="GO" id="GO:0009055">
    <property type="term" value="F:electron transfer activity"/>
    <property type="evidence" value="ECO:0007669"/>
    <property type="project" value="InterPro"/>
</dbReference>
<dbReference type="GO" id="GO:0005886">
    <property type="term" value="C:plasma membrane"/>
    <property type="evidence" value="ECO:0007669"/>
    <property type="project" value="UniProtKB-SubCell"/>
</dbReference>
<dbReference type="NCBIfam" id="TIGR01583">
    <property type="entry name" value="formate-DH-gamm"/>
    <property type="match status" value="1"/>
</dbReference>
<feature type="region of interest" description="Disordered" evidence="13">
    <location>
        <begin position="320"/>
        <end position="342"/>
    </location>
</feature>
<evidence type="ECO:0000256" key="12">
    <source>
        <dbReference type="ARBA" id="ARBA00023136"/>
    </source>
</evidence>
<feature type="signal peptide" evidence="15">
    <location>
        <begin position="1"/>
        <end position="30"/>
    </location>
</feature>
<keyword evidence="6" id="KW-0349">Heme</keyword>
<organism evidence="17 18">
    <name type="scientific">Manganibacter manganicus</name>
    <dbReference type="NCBI Taxonomy" id="1873176"/>
    <lineage>
        <taxon>Bacteria</taxon>
        <taxon>Pseudomonadati</taxon>
        <taxon>Pseudomonadota</taxon>
        <taxon>Alphaproteobacteria</taxon>
        <taxon>Hyphomicrobiales</taxon>
        <taxon>Phyllobacteriaceae</taxon>
        <taxon>Manganibacter</taxon>
    </lineage>
</organism>
<dbReference type="GO" id="GO:0009326">
    <property type="term" value="C:formate dehydrogenase complex"/>
    <property type="evidence" value="ECO:0007669"/>
    <property type="project" value="InterPro"/>
</dbReference>
<sequence>MRIWSVDRLISPVVAAFILVFGLLAAPAWAQTTTANDPAQQAVSEQQLLDEFGKIKGRITIPDQKAATLQQPQGRDYQSFQRSTLPWVGAIAIIGMLLAIALFFFIRGRVRTQAGESGQKILRFNAFERLMHWTTATAFIVLAITGLNLIFGRRLLLPLIGPEAFSTWSSWGKYAHHFVSWVFMLGILVMLVVWVWHNLPDRYDANWIKSAGGLLDKSNRTHPPAGRFNTGQKLVFWSVVLGGGLLSVSGIYMLFPFAFTDVSGMQTAQYVHAIIGVLMVAVIIAHIYIGTLGMEGAYEAMGSGSVDLNWAREHHSAWVDKQQAKGKIDGRPPSHAAAEPAE</sequence>
<dbReference type="Pfam" id="PF01292">
    <property type="entry name" value="Ni_hydr_CYTB"/>
    <property type="match status" value="1"/>
</dbReference>
<evidence type="ECO:0000256" key="2">
    <source>
        <dbReference type="ARBA" id="ARBA00004651"/>
    </source>
</evidence>
<dbReference type="GO" id="GO:0009061">
    <property type="term" value="P:anaerobic respiration"/>
    <property type="evidence" value="ECO:0007669"/>
    <property type="project" value="TreeGrafter"/>
</dbReference>
<comment type="cofactor">
    <cofactor evidence="1">
        <name>heme</name>
        <dbReference type="ChEBI" id="CHEBI:30413"/>
    </cofactor>
</comment>
<proteinExistence type="inferred from homology"/>
<dbReference type="Gene3D" id="1.20.950.20">
    <property type="entry name" value="Transmembrane di-heme cytochromes, Chain C"/>
    <property type="match status" value="1"/>
</dbReference>
<evidence type="ECO:0000256" key="13">
    <source>
        <dbReference type="SAM" id="MobiDB-lite"/>
    </source>
</evidence>
<dbReference type="InterPro" id="IPR006471">
    <property type="entry name" value="Formate_DH_gsu"/>
</dbReference>
<dbReference type="OrthoDB" id="9790598at2"/>
<dbReference type="PANTHER" id="PTHR30074">
    <property type="entry name" value="FORMATE DEHYDROGENASE, NITRATE-INDUCIBLE, CYTOCHROME B556 FDN SUBUNIT"/>
    <property type="match status" value="1"/>
</dbReference>
<dbReference type="InterPro" id="IPR011577">
    <property type="entry name" value="Cyt_b561_bac/Ni-Hgenase"/>
</dbReference>
<feature type="transmembrane region" description="Helical" evidence="14">
    <location>
        <begin position="130"/>
        <end position="151"/>
    </location>
</feature>
<dbReference type="GO" id="GO:0046872">
    <property type="term" value="F:metal ion binding"/>
    <property type="evidence" value="ECO:0007669"/>
    <property type="project" value="UniProtKB-KW"/>
</dbReference>
<evidence type="ECO:0000256" key="7">
    <source>
        <dbReference type="ARBA" id="ARBA00022692"/>
    </source>
</evidence>